<dbReference type="AlphaFoldDB" id="A0AAN7QW10"/>
<name>A0AAN7QW10_TRANT</name>
<dbReference type="InterPro" id="IPR029481">
    <property type="entry name" value="ABC_trans_N"/>
</dbReference>
<dbReference type="Pfam" id="PF14510">
    <property type="entry name" value="ABC_trans_N"/>
    <property type="match status" value="1"/>
</dbReference>
<dbReference type="Proteomes" id="UP001346149">
    <property type="component" value="Unassembled WGS sequence"/>
</dbReference>
<dbReference type="PANTHER" id="PTHR48040:SF47">
    <property type="entry name" value="ABC TRANSPORTER DOMAIN-CONTAINING PROTEIN"/>
    <property type="match status" value="1"/>
</dbReference>
<reference evidence="2 3" key="1">
    <citation type="journal article" date="2023" name="Hortic Res">
        <title>Pangenome of water caltrop reveals structural variations and asymmetric subgenome divergence after allopolyploidization.</title>
        <authorList>
            <person name="Zhang X."/>
            <person name="Chen Y."/>
            <person name="Wang L."/>
            <person name="Yuan Y."/>
            <person name="Fang M."/>
            <person name="Shi L."/>
            <person name="Lu R."/>
            <person name="Comes H.P."/>
            <person name="Ma Y."/>
            <person name="Chen Y."/>
            <person name="Huang G."/>
            <person name="Zhou Y."/>
            <person name="Zheng Z."/>
            <person name="Qiu Y."/>
        </authorList>
    </citation>
    <scope>NUCLEOTIDE SEQUENCE [LARGE SCALE GENOMIC DNA]</scope>
    <source>
        <strain evidence="2">F231</strain>
    </source>
</reference>
<organism evidence="2 3">
    <name type="scientific">Trapa natans</name>
    <name type="common">Water chestnut</name>
    <dbReference type="NCBI Taxonomy" id="22666"/>
    <lineage>
        <taxon>Eukaryota</taxon>
        <taxon>Viridiplantae</taxon>
        <taxon>Streptophyta</taxon>
        <taxon>Embryophyta</taxon>
        <taxon>Tracheophyta</taxon>
        <taxon>Spermatophyta</taxon>
        <taxon>Magnoliopsida</taxon>
        <taxon>eudicotyledons</taxon>
        <taxon>Gunneridae</taxon>
        <taxon>Pentapetalae</taxon>
        <taxon>rosids</taxon>
        <taxon>malvids</taxon>
        <taxon>Myrtales</taxon>
        <taxon>Lythraceae</taxon>
        <taxon>Trapa</taxon>
    </lineage>
</organism>
<evidence type="ECO:0000313" key="2">
    <source>
        <dbReference type="EMBL" id="KAK4781954.1"/>
    </source>
</evidence>
<sequence>MAELVHTELEGIESLRNELAEIGRSLRSSFRIHTSSFRSTSGVSSAKDDGDDEYELQWAAIERLPTFERLRSSLFDGEDSGGGRAVADITKIGPLQRHLFMEKLIKHIEHDNLKLLQKIRDRIHKVGVKMPTIEVRYRNLRVEADCQIVQGKPLPTLWNSLQSILSGLAKVAFSRDADAKIRIIDGVSGVLKPGR</sequence>
<keyword evidence="3" id="KW-1185">Reference proteome</keyword>
<comment type="caution">
    <text evidence="2">The sequence shown here is derived from an EMBL/GenBank/DDBJ whole genome shotgun (WGS) entry which is preliminary data.</text>
</comment>
<feature type="domain" description="Pleiotropic ABC efflux transporter N-terminal" evidence="1">
    <location>
        <begin position="110"/>
        <end position="159"/>
    </location>
</feature>
<proteinExistence type="predicted"/>
<dbReference type="EMBL" id="JAXQNO010000016">
    <property type="protein sequence ID" value="KAK4781954.1"/>
    <property type="molecule type" value="Genomic_DNA"/>
</dbReference>
<accession>A0AAN7QW10</accession>
<evidence type="ECO:0000313" key="3">
    <source>
        <dbReference type="Proteomes" id="UP001346149"/>
    </source>
</evidence>
<protein>
    <recommendedName>
        <fullName evidence="1">Pleiotropic ABC efflux transporter N-terminal domain-containing protein</fullName>
    </recommendedName>
</protein>
<dbReference type="PANTHER" id="PTHR48040">
    <property type="entry name" value="PLEIOTROPIC DRUG RESISTANCE PROTEIN 1-LIKE ISOFORM X1"/>
    <property type="match status" value="1"/>
</dbReference>
<evidence type="ECO:0000259" key="1">
    <source>
        <dbReference type="Pfam" id="PF14510"/>
    </source>
</evidence>
<gene>
    <name evidence="2" type="ORF">SAY86_016056</name>
</gene>